<dbReference type="EMBL" id="JAPIVE010000001">
    <property type="protein sequence ID" value="MCX2523412.1"/>
    <property type="molecule type" value="Genomic_DNA"/>
</dbReference>
<feature type="binding site" evidence="4">
    <location>
        <position position="131"/>
    </location>
    <ligand>
        <name>a divalent metal cation</name>
        <dbReference type="ChEBI" id="CHEBI:60240"/>
        <label>2</label>
    </ligand>
</feature>
<dbReference type="PANTHER" id="PTHR46124">
    <property type="entry name" value="D-AMINOACYL-TRNA DEACYLASE"/>
    <property type="match status" value="1"/>
</dbReference>
<dbReference type="InterPro" id="IPR001130">
    <property type="entry name" value="TatD-like"/>
</dbReference>
<feature type="binding site" evidence="4">
    <location>
        <position position="97"/>
    </location>
    <ligand>
        <name>a divalent metal cation</name>
        <dbReference type="ChEBI" id="CHEBI:60240"/>
        <label>1</label>
    </ligand>
</feature>
<evidence type="ECO:0000256" key="4">
    <source>
        <dbReference type="PIRSR" id="PIRSR005902-1"/>
    </source>
</evidence>
<dbReference type="CDD" id="cd01310">
    <property type="entry name" value="TatD_DNAse"/>
    <property type="match status" value="1"/>
</dbReference>
<dbReference type="Gene3D" id="3.20.20.140">
    <property type="entry name" value="Metal-dependent hydrolases"/>
    <property type="match status" value="1"/>
</dbReference>
<comment type="caution">
    <text evidence="5">The sequence shown here is derived from an EMBL/GenBank/DDBJ whole genome shotgun (WGS) entry which is preliminary data.</text>
</comment>
<keyword evidence="2 4" id="KW-0479">Metal-binding</keyword>
<gene>
    <name evidence="5" type="ORF">OQ287_04095</name>
</gene>
<evidence type="ECO:0000256" key="3">
    <source>
        <dbReference type="ARBA" id="ARBA00022801"/>
    </source>
</evidence>
<sequence length="255" mass="28256">MMIDAHCHLSLSAFDVDLEEVKARARCAGIMHMIDAGTTADRFKRQCTLAADASISICHGLHPWFLDVHRIDTDAGHNDLDCLERMLGSGQAVAVGECGLDRRMGRLDEQWSLLNAQLRLAKTHDLPVVLHCVGMNDELSKRLREMDLPRRGLIHAFSGSWQQARRLLDLGYLLGVGGAMTHPGAHRLHRVVAALPDDGFVLETDSPDMQPAGITGRNEPSHIVQTCRKAAELRHVSADTLSRYTADNTTRLFRL</sequence>
<dbReference type="GO" id="GO:0016788">
    <property type="term" value="F:hydrolase activity, acting on ester bonds"/>
    <property type="evidence" value="ECO:0007669"/>
    <property type="project" value="InterPro"/>
</dbReference>
<comment type="similarity">
    <text evidence="1">Belongs to the metallo-dependent hydrolases superfamily. TatD-type hydrolase family.</text>
</comment>
<feature type="binding site" evidence="4">
    <location>
        <position position="6"/>
    </location>
    <ligand>
        <name>a divalent metal cation</name>
        <dbReference type="ChEBI" id="CHEBI:60240"/>
        <label>1</label>
    </ligand>
</feature>
<dbReference type="GO" id="GO:0046872">
    <property type="term" value="F:metal ion binding"/>
    <property type="evidence" value="ECO:0007669"/>
    <property type="project" value="UniProtKB-KW"/>
</dbReference>
<evidence type="ECO:0000313" key="6">
    <source>
        <dbReference type="Proteomes" id="UP001165678"/>
    </source>
</evidence>
<feature type="binding site" evidence="4">
    <location>
        <position position="205"/>
    </location>
    <ligand>
        <name>a divalent metal cation</name>
        <dbReference type="ChEBI" id="CHEBI:60240"/>
        <label>1</label>
    </ligand>
</feature>
<accession>A0AA41ZDN5</accession>
<evidence type="ECO:0000256" key="1">
    <source>
        <dbReference type="ARBA" id="ARBA00009275"/>
    </source>
</evidence>
<name>A0AA41ZDN5_9GAMM</name>
<dbReference type="SUPFAM" id="SSF51556">
    <property type="entry name" value="Metallo-dependent hydrolases"/>
    <property type="match status" value="1"/>
</dbReference>
<keyword evidence="3 5" id="KW-0378">Hydrolase</keyword>
<feature type="binding site" evidence="4">
    <location>
        <position position="155"/>
    </location>
    <ligand>
        <name>a divalent metal cation</name>
        <dbReference type="ChEBI" id="CHEBI:60240"/>
        <label>2</label>
    </ligand>
</feature>
<dbReference type="PIRSF" id="PIRSF005902">
    <property type="entry name" value="DNase_TatD"/>
    <property type="match status" value="1"/>
</dbReference>
<feature type="binding site" evidence="4">
    <location>
        <position position="8"/>
    </location>
    <ligand>
        <name>a divalent metal cation</name>
        <dbReference type="ChEBI" id="CHEBI:60240"/>
        <label>1</label>
    </ligand>
</feature>
<dbReference type="InterPro" id="IPR032466">
    <property type="entry name" value="Metal_Hydrolase"/>
</dbReference>
<dbReference type="GO" id="GO:0005829">
    <property type="term" value="C:cytosol"/>
    <property type="evidence" value="ECO:0007669"/>
    <property type="project" value="TreeGrafter"/>
</dbReference>
<dbReference type="Proteomes" id="UP001165678">
    <property type="component" value="Unassembled WGS sequence"/>
</dbReference>
<dbReference type="FunFam" id="3.20.20.140:FF:000005">
    <property type="entry name" value="TatD family hydrolase"/>
    <property type="match status" value="1"/>
</dbReference>
<evidence type="ECO:0000256" key="2">
    <source>
        <dbReference type="ARBA" id="ARBA00022723"/>
    </source>
</evidence>
<dbReference type="Pfam" id="PF01026">
    <property type="entry name" value="TatD_DNase"/>
    <property type="match status" value="1"/>
</dbReference>
<protein>
    <submittedName>
        <fullName evidence="5">TatD family hydrolase</fullName>
    </submittedName>
</protein>
<proteinExistence type="inferred from homology"/>
<keyword evidence="6" id="KW-1185">Reference proteome</keyword>
<evidence type="ECO:0000313" key="5">
    <source>
        <dbReference type="EMBL" id="MCX2523412.1"/>
    </source>
</evidence>
<dbReference type="PANTHER" id="PTHR46124:SF3">
    <property type="entry name" value="HYDROLASE"/>
    <property type="match status" value="1"/>
</dbReference>
<dbReference type="AlphaFoldDB" id="A0AA41ZDN5"/>
<organism evidence="5 6">
    <name type="scientific">Larsenimonas rhizosphaerae</name>
    <dbReference type="NCBI Taxonomy" id="2944682"/>
    <lineage>
        <taxon>Bacteria</taxon>
        <taxon>Pseudomonadati</taxon>
        <taxon>Pseudomonadota</taxon>
        <taxon>Gammaproteobacteria</taxon>
        <taxon>Oceanospirillales</taxon>
        <taxon>Halomonadaceae</taxon>
        <taxon>Larsenimonas</taxon>
    </lineage>
</organism>
<reference evidence="5" key="1">
    <citation type="submission" date="2022-11" db="EMBL/GenBank/DDBJ databases">
        <title>Larsenimonas rhizosphaerae sp. nov., isolated from a tidal mudflat.</title>
        <authorList>
            <person name="Lee S.D."/>
            <person name="Kim I.S."/>
        </authorList>
    </citation>
    <scope>NUCLEOTIDE SEQUENCE</scope>
    <source>
        <strain evidence="5">GH2-1</strain>
    </source>
</reference>